<feature type="compositionally biased region" description="Polar residues" evidence="8">
    <location>
        <begin position="261"/>
        <end position="285"/>
    </location>
</feature>
<dbReference type="AlphaFoldDB" id="A0AAN5YYF3"/>
<comment type="subcellular location">
    <subcellularLocation>
        <location evidence="1">Nucleus</location>
    </subcellularLocation>
</comment>
<evidence type="ECO:0000256" key="2">
    <source>
        <dbReference type="ARBA" id="ARBA00022723"/>
    </source>
</evidence>
<organism evidence="10 11">
    <name type="scientific">Fusarium austroamericanum</name>
    <dbReference type="NCBI Taxonomy" id="282268"/>
    <lineage>
        <taxon>Eukaryota</taxon>
        <taxon>Fungi</taxon>
        <taxon>Dikarya</taxon>
        <taxon>Ascomycota</taxon>
        <taxon>Pezizomycotina</taxon>
        <taxon>Sordariomycetes</taxon>
        <taxon>Hypocreomycetidae</taxon>
        <taxon>Hypocreales</taxon>
        <taxon>Nectriaceae</taxon>
        <taxon>Fusarium</taxon>
    </lineage>
</organism>
<dbReference type="Proteomes" id="UP000537989">
    <property type="component" value="Unassembled WGS sequence"/>
</dbReference>
<dbReference type="GO" id="GO:0000785">
    <property type="term" value="C:chromatin"/>
    <property type="evidence" value="ECO:0007669"/>
    <property type="project" value="TreeGrafter"/>
</dbReference>
<keyword evidence="3" id="KW-0677">Repeat</keyword>
<accession>A0AAN5YYF3</accession>
<evidence type="ECO:0000259" key="9">
    <source>
        <dbReference type="PROSITE" id="PS50157"/>
    </source>
</evidence>
<feature type="region of interest" description="Disordered" evidence="8">
    <location>
        <begin position="78"/>
        <end position="172"/>
    </location>
</feature>
<dbReference type="GO" id="GO:0005634">
    <property type="term" value="C:nucleus"/>
    <property type="evidence" value="ECO:0007669"/>
    <property type="project" value="UniProtKB-SubCell"/>
</dbReference>
<keyword evidence="11" id="KW-1185">Reference proteome</keyword>
<protein>
    <recommendedName>
        <fullName evidence="9">C2H2-type domain-containing protein</fullName>
    </recommendedName>
</protein>
<dbReference type="SMART" id="SM00355">
    <property type="entry name" value="ZnF_C2H2"/>
    <property type="match status" value="2"/>
</dbReference>
<dbReference type="Gene3D" id="3.30.160.60">
    <property type="entry name" value="Classic Zinc Finger"/>
    <property type="match status" value="2"/>
</dbReference>
<keyword evidence="4 7" id="KW-0863">Zinc-finger</keyword>
<evidence type="ECO:0000313" key="10">
    <source>
        <dbReference type="EMBL" id="KAF5227494.1"/>
    </source>
</evidence>
<evidence type="ECO:0000256" key="8">
    <source>
        <dbReference type="SAM" id="MobiDB-lite"/>
    </source>
</evidence>
<evidence type="ECO:0000256" key="5">
    <source>
        <dbReference type="ARBA" id="ARBA00022833"/>
    </source>
</evidence>
<feature type="domain" description="C2H2-type" evidence="9">
    <location>
        <begin position="29"/>
        <end position="56"/>
    </location>
</feature>
<proteinExistence type="predicted"/>
<keyword evidence="2" id="KW-0479">Metal-binding</keyword>
<gene>
    <name evidence="10" type="ORF">FAUST_11738</name>
</gene>
<evidence type="ECO:0000313" key="11">
    <source>
        <dbReference type="Proteomes" id="UP000537989"/>
    </source>
</evidence>
<dbReference type="GO" id="GO:0000981">
    <property type="term" value="F:DNA-binding transcription factor activity, RNA polymerase II-specific"/>
    <property type="evidence" value="ECO:0007669"/>
    <property type="project" value="InterPro"/>
</dbReference>
<dbReference type="PROSITE" id="PS00028">
    <property type="entry name" value="ZINC_FINGER_C2H2_1"/>
    <property type="match status" value="2"/>
</dbReference>
<feature type="domain" description="C2H2-type" evidence="9">
    <location>
        <begin position="57"/>
        <end position="84"/>
    </location>
</feature>
<dbReference type="InterPro" id="IPR007219">
    <property type="entry name" value="XnlR_reg_dom"/>
</dbReference>
<reference evidence="10 11" key="1">
    <citation type="submission" date="2020-02" db="EMBL/GenBank/DDBJ databases">
        <title>Identification and distribution of gene clusters putatively required for synthesis of sphingolipid metabolism inhibitors in phylogenetically diverse species of the filamentous fungus Fusarium.</title>
        <authorList>
            <person name="Kim H.-S."/>
            <person name="Busman M."/>
            <person name="Brown D.W."/>
            <person name="Divon H."/>
            <person name="Uhlig S."/>
            <person name="Proctor R.H."/>
        </authorList>
    </citation>
    <scope>NUCLEOTIDE SEQUENCE [LARGE SCALE GENOMIC DNA]</scope>
    <source>
        <strain evidence="10 11">NRRL 2903</strain>
    </source>
</reference>
<dbReference type="Pfam" id="PF04082">
    <property type="entry name" value="Fungal_trans"/>
    <property type="match status" value="1"/>
</dbReference>
<dbReference type="GO" id="GO:0000978">
    <property type="term" value="F:RNA polymerase II cis-regulatory region sequence-specific DNA binding"/>
    <property type="evidence" value="ECO:0007669"/>
    <property type="project" value="InterPro"/>
</dbReference>
<feature type="region of interest" description="Disordered" evidence="8">
    <location>
        <begin position="234"/>
        <end position="285"/>
    </location>
</feature>
<dbReference type="Pfam" id="PF00096">
    <property type="entry name" value="zf-C2H2"/>
    <property type="match status" value="2"/>
</dbReference>
<dbReference type="PROSITE" id="PS50157">
    <property type="entry name" value="ZINC_FINGER_C2H2_2"/>
    <property type="match status" value="2"/>
</dbReference>
<evidence type="ECO:0000256" key="4">
    <source>
        <dbReference type="ARBA" id="ARBA00022771"/>
    </source>
</evidence>
<evidence type="ECO:0000256" key="1">
    <source>
        <dbReference type="ARBA" id="ARBA00004123"/>
    </source>
</evidence>
<evidence type="ECO:0000256" key="3">
    <source>
        <dbReference type="ARBA" id="ARBA00022737"/>
    </source>
</evidence>
<dbReference type="InterPro" id="IPR051059">
    <property type="entry name" value="VerF-like"/>
</dbReference>
<comment type="caution">
    <text evidence="10">The sequence shown here is derived from an EMBL/GenBank/DDBJ whole genome shotgun (WGS) entry which is preliminary data.</text>
</comment>
<dbReference type="InterPro" id="IPR013087">
    <property type="entry name" value="Znf_C2H2_type"/>
</dbReference>
<dbReference type="PANTHER" id="PTHR40626">
    <property type="entry name" value="MIP31509P"/>
    <property type="match status" value="1"/>
</dbReference>
<dbReference type="PANTHER" id="PTHR40626:SF11">
    <property type="entry name" value="ZINC FINGER PROTEIN YPR022C"/>
    <property type="match status" value="1"/>
</dbReference>
<dbReference type="SUPFAM" id="SSF57667">
    <property type="entry name" value="beta-beta-alpha zinc fingers"/>
    <property type="match status" value="1"/>
</dbReference>
<dbReference type="EMBL" id="JAAMOD010000581">
    <property type="protein sequence ID" value="KAF5227494.1"/>
    <property type="molecule type" value="Genomic_DNA"/>
</dbReference>
<keyword evidence="5" id="KW-0862">Zinc</keyword>
<dbReference type="InterPro" id="IPR036236">
    <property type="entry name" value="Znf_C2H2_sf"/>
</dbReference>
<keyword evidence="6" id="KW-0539">Nucleus</keyword>
<dbReference type="CDD" id="cd12148">
    <property type="entry name" value="fungal_TF_MHR"/>
    <property type="match status" value="1"/>
</dbReference>
<dbReference type="FunFam" id="3.30.160.60:FF:002343">
    <property type="entry name" value="Zinc finger protein 33A"/>
    <property type="match status" value="1"/>
</dbReference>
<sequence>MDLSPDLPILGPHYSLQSEFRCAATGMTLACPECWAVFVRSEHLQRHREGHMGLRPFSCGECTASFSRKDILVRHMQIHDSSETPPSKQHRTPCTPKRLDCSYPPSKHRRAPQNTQSSVGSQDQSLTNATTYTGLHNQPYPTSRQYESSAESISTLQSWPENGIGSNTGLSSQPSLALDQNVEPVFDGYGDLADPGSNHVGAFFDLESYLSLGDMPSLSSPSALQFALPRTTDPELATTPQSISPPASSEAEANRLVSGATAPSSTKTFISPNPSNARSSDSSVAATNDCIDQDSDAWRAEDYCHVPRLKEDVYQEMTKHFARYNRDDEYWSSFTSSGFPPITHINIFIQVYFEEFHSLLPFIHKASFAPIKDQWILSLGVAAIGCIFSQAANSRMASFILLEFLRRAIHVQSERVRTSQPEISFIQAVLLSQLGMMFAPEATLTEAVPTTRALLETLCRKMACHTNFDAFGRLLGTEKSGQDNWADWIKKESLRRLFYSVWILDCQYSCFWSGLGIVTIDCLQLPTPFHPTLWEASCQEAWKKYQNMPVFKPMPLQTVLFEFYRTQKIDNSDPFNTLLLSIGVKYHAEKLDRASIYLNILQDHAKTLPPSRLSGAVESLSHLLSMFIYLPAQELYAFSGWRVDMTQRATVHTKLRTWIRSKSEARKALTHACSAWSMIRKRKTEAQHETMGFLVATLLIWAWIELGNRPEVNDMDLLLTVRLDEGNDDTKEWINNNEDRRLYLGGVGCLWDEGADRRLIHESTATLDGFNWPAAQVVASILREHYKSFHQGVAISPTS</sequence>
<name>A0AAN5YYF3_FUSAU</name>
<evidence type="ECO:0000256" key="7">
    <source>
        <dbReference type="PROSITE-ProRule" id="PRU00042"/>
    </source>
</evidence>
<dbReference type="GO" id="GO:0008270">
    <property type="term" value="F:zinc ion binding"/>
    <property type="evidence" value="ECO:0007669"/>
    <property type="project" value="UniProtKB-KW"/>
</dbReference>
<evidence type="ECO:0000256" key="6">
    <source>
        <dbReference type="ARBA" id="ARBA00023242"/>
    </source>
</evidence>
<feature type="compositionally biased region" description="Polar residues" evidence="8">
    <location>
        <begin position="112"/>
        <end position="172"/>
    </location>
</feature>
<dbReference type="GO" id="GO:0006351">
    <property type="term" value="P:DNA-templated transcription"/>
    <property type="evidence" value="ECO:0007669"/>
    <property type="project" value="InterPro"/>
</dbReference>